<evidence type="ECO:0000256" key="1">
    <source>
        <dbReference type="ARBA" id="ARBA00009075"/>
    </source>
</evidence>
<dbReference type="GeneID" id="46912115"/>
<keyword evidence="2" id="KW-0813">Transport</keyword>
<gene>
    <name evidence="5" type="ORF">BLL42_27960</name>
</gene>
<protein>
    <submittedName>
        <fullName evidence="5">Porin</fullName>
    </submittedName>
</protein>
<keyword evidence="3 4" id="KW-0732">Signal</keyword>
<feature type="chain" id="PRO_5009611183" evidence="4">
    <location>
        <begin position="28"/>
        <end position="422"/>
    </location>
</feature>
<accession>A0A1J0ETX0</accession>
<dbReference type="InterPro" id="IPR023614">
    <property type="entry name" value="Porin_dom_sf"/>
</dbReference>
<evidence type="ECO:0000313" key="6">
    <source>
        <dbReference type="Proteomes" id="UP000182567"/>
    </source>
</evidence>
<evidence type="ECO:0000313" key="5">
    <source>
        <dbReference type="EMBL" id="APC19553.1"/>
    </source>
</evidence>
<evidence type="ECO:0000256" key="4">
    <source>
        <dbReference type="SAM" id="SignalP"/>
    </source>
</evidence>
<dbReference type="EMBL" id="CP017887">
    <property type="protein sequence ID" value="APC19553.1"/>
    <property type="molecule type" value="Genomic_DNA"/>
</dbReference>
<organism evidence="5 6">
    <name type="scientific">Pseudomonas frederiksbergensis</name>
    <dbReference type="NCBI Taxonomy" id="104087"/>
    <lineage>
        <taxon>Bacteria</taxon>
        <taxon>Pseudomonadati</taxon>
        <taxon>Pseudomonadota</taxon>
        <taxon>Gammaproteobacteria</taxon>
        <taxon>Pseudomonadales</taxon>
        <taxon>Pseudomonadaceae</taxon>
        <taxon>Pseudomonas</taxon>
    </lineage>
</organism>
<dbReference type="GO" id="GO:0015288">
    <property type="term" value="F:porin activity"/>
    <property type="evidence" value="ECO:0007669"/>
    <property type="project" value="TreeGrafter"/>
</dbReference>
<feature type="signal peptide" evidence="4">
    <location>
        <begin position="1"/>
        <end position="27"/>
    </location>
</feature>
<dbReference type="OrthoDB" id="6759120at2"/>
<comment type="similarity">
    <text evidence="1">Belongs to the outer membrane porin (Opr) (TC 1.B.25) family.</text>
</comment>
<dbReference type="InterPro" id="IPR005318">
    <property type="entry name" value="OM_porin_bac"/>
</dbReference>
<evidence type="ECO:0000256" key="3">
    <source>
        <dbReference type="ARBA" id="ARBA00022729"/>
    </source>
</evidence>
<name>A0A1J0ETX0_9PSED</name>
<dbReference type="AlphaFoldDB" id="A0A1J0ETX0"/>
<keyword evidence="5" id="KW-0614">Plasmid</keyword>
<dbReference type="PANTHER" id="PTHR34596">
    <property type="entry name" value="CHITOPORIN"/>
    <property type="match status" value="1"/>
</dbReference>
<geneLocation type="plasmid" evidence="5">
    <name>unnamed1</name>
</geneLocation>
<dbReference type="RefSeq" id="WP_071556052.1">
    <property type="nucleotide sequence ID" value="NZ_CP017887.1"/>
</dbReference>
<proteinExistence type="inferred from homology"/>
<dbReference type="GO" id="GO:0016020">
    <property type="term" value="C:membrane"/>
    <property type="evidence" value="ECO:0007669"/>
    <property type="project" value="InterPro"/>
</dbReference>
<dbReference type="FunFam" id="2.40.160.10:FF:000008">
    <property type="entry name" value="OprD family porin"/>
    <property type="match status" value="1"/>
</dbReference>
<reference evidence="6" key="1">
    <citation type="submission" date="2016-10" db="EMBL/GenBank/DDBJ databases">
        <title>Pseudomonas frederiksbergensis ERGS4:02 complete genome.</title>
        <authorList>
            <person name="Kumar R."/>
            <person name="Acharya V."/>
            <person name="Singh D."/>
        </authorList>
    </citation>
    <scope>NUCLEOTIDE SEQUENCE [LARGE SCALE GENOMIC DNA]</scope>
    <source>
        <strain evidence="6">ERGS4:02</strain>
        <plasmid evidence="6">Plasmid unnamed1</plasmid>
    </source>
</reference>
<dbReference type="Gene3D" id="2.40.160.10">
    <property type="entry name" value="Porin"/>
    <property type="match status" value="1"/>
</dbReference>
<dbReference type="Proteomes" id="UP000182567">
    <property type="component" value="Plasmid unnamed1"/>
</dbReference>
<dbReference type="PANTHER" id="PTHR34596:SF2">
    <property type="entry name" value="CHITOPORIN"/>
    <property type="match status" value="1"/>
</dbReference>
<evidence type="ECO:0000256" key="2">
    <source>
        <dbReference type="ARBA" id="ARBA00022448"/>
    </source>
</evidence>
<sequence>MHVIRSARIVQLSGIAGVIGICTPASAAFVEDSKASVETRNFYMNRDFRQSGAPQSKGEEWAQGFILRMESGYTAGPLGVGIDALGLLGIKLDSSPDRSGVTGLLPQGPNSKRAPDDYSELGLTGKLRVSKSILKLGTLIPKLPVLQPNESRLLPQTFQGGQLNSMELDNLTFNVGRLTQVNQRNSSNREDMTVMKGPRRNIVTGTNATTDQFDFIGGDYKWSSALSTGYHYAHLDDLYKQHYLTLTHTLPVTEGQSLKSDLRWSSSTDDGNSNVDNRMLGAMFTYSLGAHAFGVTYQKMSGDTGFANVNGADPYLVNLLQINDFANQDERSWQARYDFNFAGIGIPGLTFMTRYVKGDQVNLGAAPGDGKEWERDTDIGYVIQSGSLKNLGIKWRNATYRTSFASDIDENRLILSYSLPLW</sequence>
<dbReference type="Pfam" id="PF03573">
    <property type="entry name" value="OprD"/>
    <property type="match status" value="1"/>
</dbReference>